<dbReference type="EMBL" id="CACRZD030000007">
    <property type="protein sequence ID" value="CAA6662814.1"/>
    <property type="molecule type" value="Genomic_DNA"/>
</dbReference>
<organism evidence="1">
    <name type="scientific">Spirodela intermedia</name>
    <name type="common">Intermediate duckweed</name>
    <dbReference type="NCBI Taxonomy" id="51605"/>
    <lineage>
        <taxon>Eukaryota</taxon>
        <taxon>Viridiplantae</taxon>
        <taxon>Streptophyta</taxon>
        <taxon>Embryophyta</taxon>
        <taxon>Tracheophyta</taxon>
        <taxon>Spermatophyta</taxon>
        <taxon>Magnoliopsida</taxon>
        <taxon>Liliopsida</taxon>
        <taxon>Araceae</taxon>
        <taxon>Lemnoideae</taxon>
        <taxon>Spirodela</taxon>
    </lineage>
</organism>
<dbReference type="Proteomes" id="UP001189122">
    <property type="component" value="Unassembled WGS sequence"/>
</dbReference>
<dbReference type="AlphaFoldDB" id="A0A7I8IXX1"/>
<evidence type="ECO:0000313" key="1">
    <source>
        <dbReference type="EMBL" id="CAA2623260.1"/>
    </source>
</evidence>
<evidence type="ECO:0000313" key="2">
    <source>
        <dbReference type="Proteomes" id="UP001189122"/>
    </source>
</evidence>
<dbReference type="EMBL" id="LR743594">
    <property type="protein sequence ID" value="CAA2623260.1"/>
    <property type="molecule type" value="Genomic_DNA"/>
</dbReference>
<proteinExistence type="predicted"/>
<reference evidence="1 2" key="1">
    <citation type="submission" date="2019-12" db="EMBL/GenBank/DDBJ databases">
        <authorList>
            <person name="Scholz U."/>
            <person name="Mascher M."/>
            <person name="Fiebig A."/>
        </authorList>
    </citation>
    <scope>NUCLEOTIDE SEQUENCE</scope>
</reference>
<gene>
    <name evidence="1" type="ORF">SI7747_07009199</name>
</gene>
<protein>
    <submittedName>
        <fullName evidence="1">Uncharacterized protein</fullName>
    </submittedName>
</protein>
<keyword evidence="2" id="KW-1185">Reference proteome</keyword>
<name>A0A7I8IXX1_SPIIN</name>
<accession>A0A7I8IXX1</accession>
<sequence length="25" mass="2824">MSIECCPLLISYSKSFSYLRALIGE</sequence>